<evidence type="ECO:0000313" key="2">
    <source>
        <dbReference type="Proteomes" id="UP000228945"/>
    </source>
</evidence>
<dbReference type="RefSeq" id="WP_099623638.1">
    <property type="nucleotide sequence ID" value="NZ_CP024201.1"/>
</dbReference>
<organism evidence="1 2">
    <name type="scientific">Caulobacter mirabilis</name>
    <dbReference type="NCBI Taxonomy" id="69666"/>
    <lineage>
        <taxon>Bacteria</taxon>
        <taxon>Pseudomonadati</taxon>
        <taxon>Pseudomonadota</taxon>
        <taxon>Alphaproteobacteria</taxon>
        <taxon>Caulobacterales</taxon>
        <taxon>Caulobacteraceae</taxon>
        <taxon>Caulobacter</taxon>
    </lineage>
</organism>
<keyword evidence="2" id="KW-1185">Reference proteome</keyword>
<protein>
    <recommendedName>
        <fullName evidence="3">MalT-like TPR region domain-containing protein</fullName>
    </recommendedName>
</protein>
<proteinExistence type="predicted"/>
<sequence>MTHAEKALALANQGIAFDAAGDHKQAAQRWEIASDYANAHLSGEDIDYWIKSGFGAALYEIGAYERSIAVSLVALDWCSRLNQPLPALTIARCHLKLGDPQAAETYLAMARALAGDEVLTRLTPDERLILDPR</sequence>
<reference evidence="1 2" key="1">
    <citation type="submission" date="2017-10" db="EMBL/GenBank/DDBJ databases">
        <title>Genome sequence of Caulobacter mirabilis FWC38.</title>
        <authorList>
            <person name="Fiebig A."/>
            <person name="Crosson S."/>
        </authorList>
    </citation>
    <scope>NUCLEOTIDE SEQUENCE [LARGE SCALE GENOMIC DNA]</scope>
    <source>
        <strain evidence="1 2">FWC 38</strain>
    </source>
</reference>
<gene>
    <name evidence="1" type="ORF">CSW64_19365</name>
</gene>
<dbReference type="AlphaFoldDB" id="A0A2D2B2B4"/>
<dbReference type="KEGG" id="cmb:CSW64_19365"/>
<dbReference type="OrthoDB" id="6638135at2"/>
<dbReference type="InterPro" id="IPR011990">
    <property type="entry name" value="TPR-like_helical_dom_sf"/>
</dbReference>
<accession>A0A2D2B2B4</accession>
<dbReference type="SUPFAM" id="SSF48452">
    <property type="entry name" value="TPR-like"/>
    <property type="match status" value="1"/>
</dbReference>
<dbReference type="Gene3D" id="1.25.40.10">
    <property type="entry name" value="Tetratricopeptide repeat domain"/>
    <property type="match status" value="1"/>
</dbReference>
<dbReference type="Proteomes" id="UP000228945">
    <property type="component" value="Chromosome"/>
</dbReference>
<dbReference type="EMBL" id="CP024201">
    <property type="protein sequence ID" value="ATQ44390.1"/>
    <property type="molecule type" value="Genomic_DNA"/>
</dbReference>
<evidence type="ECO:0000313" key="1">
    <source>
        <dbReference type="EMBL" id="ATQ44390.1"/>
    </source>
</evidence>
<evidence type="ECO:0008006" key="3">
    <source>
        <dbReference type="Google" id="ProtNLM"/>
    </source>
</evidence>
<name>A0A2D2B2B4_9CAUL</name>